<dbReference type="RefSeq" id="WP_183963653.1">
    <property type="nucleotide sequence ID" value="NZ_BAABBZ010000014.1"/>
</dbReference>
<dbReference type="InterPro" id="IPR016181">
    <property type="entry name" value="Acyl_CoA_acyltransferase"/>
</dbReference>
<dbReference type="PROSITE" id="PS51186">
    <property type="entry name" value="GNAT"/>
    <property type="match status" value="1"/>
</dbReference>
<dbReference type="SUPFAM" id="SSF55729">
    <property type="entry name" value="Acyl-CoA N-acyltransferases (Nat)"/>
    <property type="match status" value="1"/>
</dbReference>
<comment type="caution">
    <text evidence="2">The sequence shown here is derived from an EMBL/GenBank/DDBJ whole genome shotgun (WGS) entry which is preliminary data.</text>
</comment>
<dbReference type="Pfam" id="PF13673">
    <property type="entry name" value="Acetyltransf_10"/>
    <property type="match status" value="1"/>
</dbReference>
<dbReference type="EMBL" id="JACIEJ010000002">
    <property type="protein sequence ID" value="MBB3984761.1"/>
    <property type="molecule type" value="Genomic_DNA"/>
</dbReference>
<dbReference type="GO" id="GO:0016747">
    <property type="term" value="F:acyltransferase activity, transferring groups other than amino-acyl groups"/>
    <property type="evidence" value="ECO:0007669"/>
    <property type="project" value="InterPro"/>
</dbReference>
<evidence type="ECO:0000259" key="1">
    <source>
        <dbReference type="PROSITE" id="PS51186"/>
    </source>
</evidence>
<dbReference type="InterPro" id="IPR000182">
    <property type="entry name" value="GNAT_dom"/>
</dbReference>
<dbReference type="AlphaFoldDB" id="A0A7W6DNH1"/>
<keyword evidence="2" id="KW-0808">Transferase</keyword>
<organism evidence="2 3">
    <name type="scientific">Sagittula marina</name>
    <dbReference type="NCBI Taxonomy" id="943940"/>
    <lineage>
        <taxon>Bacteria</taxon>
        <taxon>Pseudomonadati</taxon>
        <taxon>Pseudomonadota</taxon>
        <taxon>Alphaproteobacteria</taxon>
        <taxon>Rhodobacterales</taxon>
        <taxon>Roseobacteraceae</taxon>
        <taxon>Sagittula</taxon>
    </lineage>
</organism>
<name>A0A7W6DNH1_9RHOB</name>
<evidence type="ECO:0000313" key="2">
    <source>
        <dbReference type="EMBL" id="MBB3984761.1"/>
    </source>
</evidence>
<feature type="domain" description="N-acetyltransferase" evidence="1">
    <location>
        <begin position="136"/>
        <end position="283"/>
    </location>
</feature>
<protein>
    <submittedName>
        <fullName evidence="2">GNAT superfamily N-acetyltransferase</fullName>
    </submittedName>
</protein>
<reference evidence="2 3" key="1">
    <citation type="submission" date="2020-08" db="EMBL/GenBank/DDBJ databases">
        <title>Genomic Encyclopedia of Type Strains, Phase IV (KMG-IV): sequencing the most valuable type-strain genomes for metagenomic binning, comparative biology and taxonomic classification.</title>
        <authorList>
            <person name="Goeker M."/>
        </authorList>
    </citation>
    <scope>NUCLEOTIDE SEQUENCE [LARGE SCALE GENOMIC DNA]</scope>
    <source>
        <strain evidence="2 3">DSM 102235</strain>
    </source>
</reference>
<dbReference type="Proteomes" id="UP000541426">
    <property type="component" value="Unassembled WGS sequence"/>
</dbReference>
<proteinExistence type="predicted"/>
<keyword evidence="3" id="KW-1185">Reference proteome</keyword>
<gene>
    <name evidence="2" type="ORF">GGQ68_001077</name>
</gene>
<accession>A0A7W6DNH1</accession>
<evidence type="ECO:0000313" key="3">
    <source>
        <dbReference type="Proteomes" id="UP000541426"/>
    </source>
</evidence>
<dbReference type="Gene3D" id="3.40.630.30">
    <property type="match status" value="1"/>
</dbReference>
<sequence length="283" mass="29589">MMRKADIRDAGAIVAFLEGHVETSMFLLGNLEAHGIGNHDAPNGTAFFLRETGEELTGVFGATNSGYLMCQLPGLTEAEAQACVHLLKGRDLVGMTGEAGQVAVMLDALPVAQDGWQLNQVQPLYHRALAGLISADHTRPAEAGDVAMLTDWFASYLRETQTCPAGDLMSHASARAEAAVGSAHIRLLIEDGQPTAMAAINARAGRAVQVGGVFVADELRGMGRGGRVTAALLAQAAVAGADLAILFAASPSAARVYERIGFERCGAYRLAFLKAPLTMGEAA</sequence>